<dbReference type="OrthoDB" id="1142077at2"/>
<name>A0A2K1E3T9_9FLAO</name>
<protein>
    <submittedName>
        <fullName evidence="2">Esterase</fullName>
    </submittedName>
</protein>
<organism evidence="2 3">
    <name type="scientific">Hanstruepera neustonica</name>
    <dbReference type="NCBI Taxonomy" id="1445657"/>
    <lineage>
        <taxon>Bacteria</taxon>
        <taxon>Pseudomonadati</taxon>
        <taxon>Bacteroidota</taxon>
        <taxon>Flavobacteriia</taxon>
        <taxon>Flavobacteriales</taxon>
        <taxon>Flavobacteriaceae</taxon>
        <taxon>Hanstruepera</taxon>
    </lineage>
</organism>
<dbReference type="EMBL" id="POWF01000001">
    <property type="protein sequence ID" value="PNQ74956.1"/>
    <property type="molecule type" value="Genomic_DNA"/>
</dbReference>
<evidence type="ECO:0000313" key="3">
    <source>
        <dbReference type="Proteomes" id="UP000236641"/>
    </source>
</evidence>
<accession>A0A2K1E3T9</accession>
<dbReference type="RefSeq" id="WP_103050807.1">
    <property type="nucleotide sequence ID" value="NZ_POWF01000001.1"/>
</dbReference>
<reference evidence="2 3" key="1">
    <citation type="submission" date="2018-01" db="EMBL/GenBank/DDBJ databases">
        <title>The draft genome of Hanstruepera neustonica JCM19743.</title>
        <authorList>
            <person name="He R.-H."/>
            <person name="Du Z.-J."/>
        </authorList>
    </citation>
    <scope>NUCLEOTIDE SEQUENCE [LARGE SCALE GENOMIC DNA]</scope>
    <source>
        <strain evidence="2 3">JCM19743</strain>
    </source>
</reference>
<proteinExistence type="predicted"/>
<dbReference type="InterPro" id="IPR000801">
    <property type="entry name" value="Esterase-like"/>
</dbReference>
<dbReference type="InterPro" id="IPR050583">
    <property type="entry name" value="Mycobacterial_A85_antigen"/>
</dbReference>
<evidence type="ECO:0000313" key="2">
    <source>
        <dbReference type="EMBL" id="PNQ74956.1"/>
    </source>
</evidence>
<dbReference type="Pfam" id="PF00756">
    <property type="entry name" value="Esterase"/>
    <property type="match status" value="1"/>
</dbReference>
<dbReference type="InterPro" id="IPR029058">
    <property type="entry name" value="AB_hydrolase_fold"/>
</dbReference>
<dbReference type="AlphaFoldDB" id="A0A2K1E3T9"/>
<feature type="chain" id="PRO_5014421009" evidence="1">
    <location>
        <begin position="20"/>
        <end position="399"/>
    </location>
</feature>
<dbReference type="Gene3D" id="3.40.50.1820">
    <property type="entry name" value="alpha/beta hydrolase"/>
    <property type="match status" value="1"/>
</dbReference>
<dbReference type="PANTHER" id="PTHR48098">
    <property type="entry name" value="ENTEROCHELIN ESTERASE-RELATED"/>
    <property type="match status" value="1"/>
</dbReference>
<feature type="signal peptide" evidence="1">
    <location>
        <begin position="1"/>
        <end position="19"/>
    </location>
</feature>
<dbReference type="Gene3D" id="1.25.40.10">
    <property type="entry name" value="Tetratricopeptide repeat domain"/>
    <property type="match status" value="1"/>
</dbReference>
<gene>
    <name evidence="2" type="ORF">C1T31_02135</name>
</gene>
<keyword evidence="3" id="KW-1185">Reference proteome</keyword>
<keyword evidence="1" id="KW-0732">Signal</keyword>
<dbReference type="Proteomes" id="UP000236641">
    <property type="component" value="Unassembled WGS sequence"/>
</dbReference>
<sequence length="399" mass="45905">MKRAVLITLFLTFSVSLFTQTTIKDFKSRKLNSTRQLKIKLPKDYDASSMVKYPLIIVFDGDYLFGPVVGQTQFQTYFDEMPGCIVVGISQGRDRTYDSLTDEVTGLPFESGARFFEFVGQELIPYLDEKYNTSKFRVAVGHNIMGNFINSFMMKDLPLFHAYVNLSPDLVGSMGDNIANRLEWVKDDVFYYMVTSSDDKRQLREEILKTHEKIKAINNSNLTYYFDDFEGESHYTLVTGAVSKAFDKIFEMYKPLHEKELKEKVLPYEGTLDDYLVSRYDRIEELFGIVKPISEEEFQKVVAVADEREDIESLEKLGKLANKELPKSLLGNYYLAIHAEKIGKPKKAVKFYEDALLLDDAQTINKELIQTNMDTLMAELTKDDKKEEKLEGEVLAESD</sequence>
<dbReference type="SUPFAM" id="SSF53474">
    <property type="entry name" value="alpha/beta-Hydrolases"/>
    <property type="match status" value="1"/>
</dbReference>
<comment type="caution">
    <text evidence="2">The sequence shown here is derived from an EMBL/GenBank/DDBJ whole genome shotgun (WGS) entry which is preliminary data.</text>
</comment>
<dbReference type="InterPro" id="IPR011990">
    <property type="entry name" value="TPR-like_helical_dom_sf"/>
</dbReference>
<evidence type="ECO:0000256" key="1">
    <source>
        <dbReference type="SAM" id="SignalP"/>
    </source>
</evidence>
<dbReference type="PANTHER" id="PTHR48098:SF6">
    <property type="entry name" value="FERRI-BACILLIBACTIN ESTERASE BESA"/>
    <property type="match status" value="1"/>
</dbReference>